<evidence type="ECO:0000313" key="4">
    <source>
        <dbReference type="Proteomes" id="UP001303760"/>
    </source>
</evidence>
<dbReference type="EMBL" id="MU860060">
    <property type="protein sequence ID" value="KAK4239581.1"/>
    <property type="molecule type" value="Genomic_DNA"/>
</dbReference>
<evidence type="ECO:0000256" key="2">
    <source>
        <dbReference type="SAM" id="Phobius"/>
    </source>
</evidence>
<keyword evidence="2" id="KW-0472">Membrane</keyword>
<dbReference type="AlphaFoldDB" id="A0AAN7H848"/>
<dbReference type="Proteomes" id="UP001303760">
    <property type="component" value="Unassembled WGS sequence"/>
</dbReference>
<name>A0AAN7H848_9PEZI</name>
<feature type="transmembrane region" description="Helical" evidence="2">
    <location>
        <begin position="302"/>
        <end position="326"/>
    </location>
</feature>
<sequence length="456" mass="48210">MAVPTPGPSLPTTCLVVSEPASTWSVEYSSGDTAFLGTTTYTAPTTIFHTRSATIGARCFTLSPGQTIATSVPFVGVTCSTTYYPAITETVVYTSGQPFAFLGGTRTADETVTYTLEAGSSVFCSPLPDYQNPATCDTVTPLTWASLVVTFIVVQLSWWVFELPLLFKRDGGFKAFLSAITWACIRSNTPGCAAALSLVKGSGTAEYARVYYLGKRGGGGGGRDSAPPPEFTAWKLATCIGADLLSLVATGITVYQACSLPEFDARRFGLSLWAYPSLPTALIGLCFLAGQRFFPRTVRAAVWLVLMGIFVLVLVGVALALVLWRFNTTDEIWFVSVIFYGLMAFPTVVLGGPLLLLAIGYGFFARVSGVSIAALKHHAGGQPYCKMQGVGFAAVYLALGGISALLALVGILYHNAAARGQSYKFRGRSHSQTVGEDGTLGGIAQKGSPGLEDKKG</sequence>
<protein>
    <submittedName>
        <fullName evidence="3">Uncharacterized protein</fullName>
    </submittedName>
</protein>
<keyword evidence="2" id="KW-1133">Transmembrane helix</keyword>
<feature type="transmembrane region" description="Helical" evidence="2">
    <location>
        <begin position="355"/>
        <end position="375"/>
    </location>
</feature>
<organism evidence="3 4">
    <name type="scientific">Achaetomium macrosporum</name>
    <dbReference type="NCBI Taxonomy" id="79813"/>
    <lineage>
        <taxon>Eukaryota</taxon>
        <taxon>Fungi</taxon>
        <taxon>Dikarya</taxon>
        <taxon>Ascomycota</taxon>
        <taxon>Pezizomycotina</taxon>
        <taxon>Sordariomycetes</taxon>
        <taxon>Sordariomycetidae</taxon>
        <taxon>Sordariales</taxon>
        <taxon>Chaetomiaceae</taxon>
        <taxon>Achaetomium</taxon>
    </lineage>
</organism>
<evidence type="ECO:0000256" key="1">
    <source>
        <dbReference type="SAM" id="MobiDB-lite"/>
    </source>
</evidence>
<feature type="region of interest" description="Disordered" evidence="1">
    <location>
        <begin position="429"/>
        <end position="456"/>
    </location>
</feature>
<comment type="caution">
    <text evidence="3">The sequence shown here is derived from an EMBL/GenBank/DDBJ whole genome shotgun (WGS) entry which is preliminary data.</text>
</comment>
<feature type="transmembrane region" description="Helical" evidence="2">
    <location>
        <begin position="332"/>
        <end position="350"/>
    </location>
</feature>
<feature type="transmembrane region" description="Helical" evidence="2">
    <location>
        <begin position="272"/>
        <end position="290"/>
    </location>
</feature>
<reference evidence="3" key="2">
    <citation type="submission" date="2023-05" db="EMBL/GenBank/DDBJ databases">
        <authorList>
            <consortium name="Lawrence Berkeley National Laboratory"/>
            <person name="Steindorff A."/>
            <person name="Hensen N."/>
            <person name="Bonometti L."/>
            <person name="Westerberg I."/>
            <person name="Brannstrom I.O."/>
            <person name="Guillou S."/>
            <person name="Cros-Aarteil S."/>
            <person name="Calhoun S."/>
            <person name="Haridas S."/>
            <person name="Kuo A."/>
            <person name="Mondo S."/>
            <person name="Pangilinan J."/>
            <person name="Riley R."/>
            <person name="Labutti K."/>
            <person name="Andreopoulos B."/>
            <person name="Lipzen A."/>
            <person name="Chen C."/>
            <person name="Yanf M."/>
            <person name="Daum C."/>
            <person name="Ng V."/>
            <person name="Clum A."/>
            <person name="Ohm R."/>
            <person name="Martin F."/>
            <person name="Silar P."/>
            <person name="Natvig D."/>
            <person name="Lalanne C."/>
            <person name="Gautier V."/>
            <person name="Ament-Velasquez S.L."/>
            <person name="Kruys A."/>
            <person name="Hutchinson M.I."/>
            <person name="Powell A.J."/>
            <person name="Barry K."/>
            <person name="Miller A.N."/>
            <person name="Grigoriev I.V."/>
            <person name="Debuchy R."/>
            <person name="Gladieux P."/>
            <person name="Thoren M.H."/>
            <person name="Johannesson H."/>
        </authorList>
    </citation>
    <scope>NUCLEOTIDE SEQUENCE</scope>
    <source>
        <strain evidence="3">CBS 532.94</strain>
    </source>
</reference>
<keyword evidence="2" id="KW-0812">Transmembrane</keyword>
<gene>
    <name evidence="3" type="ORF">C8A03DRAFT_14033</name>
</gene>
<accession>A0AAN7H848</accession>
<keyword evidence="4" id="KW-1185">Reference proteome</keyword>
<evidence type="ECO:0000313" key="3">
    <source>
        <dbReference type="EMBL" id="KAK4239581.1"/>
    </source>
</evidence>
<feature type="transmembrane region" description="Helical" evidence="2">
    <location>
        <begin position="395"/>
        <end position="416"/>
    </location>
</feature>
<reference evidence="3" key="1">
    <citation type="journal article" date="2023" name="Mol. Phylogenet. Evol.">
        <title>Genome-scale phylogeny and comparative genomics of the fungal order Sordariales.</title>
        <authorList>
            <person name="Hensen N."/>
            <person name="Bonometti L."/>
            <person name="Westerberg I."/>
            <person name="Brannstrom I.O."/>
            <person name="Guillou S."/>
            <person name="Cros-Aarteil S."/>
            <person name="Calhoun S."/>
            <person name="Haridas S."/>
            <person name="Kuo A."/>
            <person name="Mondo S."/>
            <person name="Pangilinan J."/>
            <person name="Riley R."/>
            <person name="LaButti K."/>
            <person name="Andreopoulos B."/>
            <person name="Lipzen A."/>
            <person name="Chen C."/>
            <person name="Yan M."/>
            <person name="Daum C."/>
            <person name="Ng V."/>
            <person name="Clum A."/>
            <person name="Steindorff A."/>
            <person name="Ohm R.A."/>
            <person name="Martin F."/>
            <person name="Silar P."/>
            <person name="Natvig D.O."/>
            <person name="Lalanne C."/>
            <person name="Gautier V."/>
            <person name="Ament-Velasquez S.L."/>
            <person name="Kruys A."/>
            <person name="Hutchinson M.I."/>
            <person name="Powell A.J."/>
            <person name="Barry K."/>
            <person name="Miller A.N."/>
            <person name="Grigoriev I.V."/>
            <person name="Debuchy R."/>
            <person name="Gladieux P."/>
            <person name="Hiltunen Thoren M."/>
            <person name="Johannesson H."/>
        </authorList>
    </citation>
    <scope>NUCLEOTIDE SEQUENCE</scope>
    <source>
        <strain evidence="3">CBS 532.94</strain>
    </source>
</reference>
<proteinExistence type="predicted"/>